<organism evidence="2 3">
    <name type="scientific">Xanthocytophaga flava</name>
    <dbReference type="NCBI Taxonomy" id="3048013"/>
    <lineage>
        <taxon>Bacteria</taxon>
        <taxon>Pseudomonadati</taxon>
        <taxon>Bacteroidota</taxon>
        <taxon>Cytophagia</taxon>
        <taxon>Cytophagales</taxon>
        <taxon>Rhodocytophagaceae</taxon>
        <taxon>Xanthocytophaga</taxon>
    </lineage>
</organism>
<name>A0AAE3QGT5_9BACT</name>
<dbReference type="Proteomes" id="UP001241110">
    <property type="component" value="Unassembled WGS sequence"/>
</dbReference>
<evidence type="ECO:0000313" key="3">
    <source>
        <dbReference type="Proteomes" id="UP001241110"/>
    </source>
</evidence>
<protein>
    <submittedName>
        <fullName evidence="2">Uncharacterized protein</fullName>
    </submittedName>
</protein>
<dbReference type="RefSeq" id="WP_313975032.1">
    <property type="nucleotide sequence ID" value="NZ_JASJOS010000001.1"/>
</dbReference>
<dbReference type="EMBL" id="JASJOS010000001">
    <property type="protein sequence ID" value="MDJ1479112.1"/>
    <property type="molecule type" value="Genomic_DNA"/>
</dbReference>
<accession>A0AAE3QGT5</accession>
<gene>
    <name evidence="2" type="ORF">QNI16_01375</name>
</gene>
<sequence>MKYIVFLLCIFISVSAFSQQETFDLITYTPPKGWKKEAKENVVGYSVVDNAKRTWCRISVYRSTTSKGAIDQDFTSEWNDLIAKPYQITKAPQTSTTQDAAGWKIKGGSGTFVFNNSDAAVLLTTMSDNSRVVSITAMTNSQDYMPVIERFVETVSLKKSTASNVGTKPAAASSTTTPKATPVKSSYKFTTTNFDDGWVATEQADWVQVAKGNLKVLLHYPTNRIDVSSSDVKIIANNAWNILVAPRYSNLKNFKLTNGNLDYLRPMFMSGNVSDPSTGKVVYVVLFKRGESGWIEVVAPDKNTFVQAFGVDNDVIDNTVSMSIWEPLQKMAGYNRFGVAISDLIGKWTNNFSGMTQYVNVYTGASAGMDTHSSAQVFVFSGNSYQWQISSASGFVGSIKFQGAKSNGQFKVPTNWQIYFSDIEAKPRTYDAYFSCIKGARILWLQDSAYPIGFTAYGRSE</sequence>
<dbReference type="AlphaFoldDB" id="A0AAE3QGT5"/>
<evidence type="ECO:0000313" key="2">
    <source>
        <dbReference type="EMBL" id="MDJ1479112.1"/>
    </source>
</evidence>
<comment type="caution">
    <text evidence="2">The sequence shown here is derived from an EMBL/GenBank/DDBJ whole genome shotgun (WGS) entry which is preliminary data.</text>
</comment>
<evidence type="ECO:0000256" key="1">
    <source>
        <dbReference type="SAM" id="SignalP"/>
    </source>
</evidence>
<reference evidence="2" key="1">
    <citation type="submission" date="2023-05" db="EMBL/GenBank/DDBJ databases">
        <authorList>
            <person name="Zhang X."/>
        </authorList>
    </citation>
    <scope>NUCLEOTIDE SEQUENCE</scope>
    <source>
        <strain evidence="2">YF14B1</strain>
    </source>
</reference>
<proteinExistence type="predicted"/>
<feature type="chain" id="PRO_5041947464" evidence="1">
    <location>
        <begin position="19"/>
        <end position="461"/>
    </location>
</feature>
<feature type="signal peptide" evidence="1">
    <location>
        <begin position="1"/>
        <end position="18"/>
    </location>
</feature>
<keyword evidence="1" id="KW-0732">Signal</keyword>